<protein>
    <recommendedName>
        <fullName evidence="4">Alginate lyase domain-containing protein</fullName>
    </recommendedName>
</protein>
<evidence type="ECO:0008006" key="4">
    <source>
        <dbReference type="Google" id="ProtNLM"/>
    </source>
</evidence>
<feature type="signal peptide" evidence="1">
    <location>
        <begin position="1"/>
        <end position="16"/>
    </location>
</feature>
<dbReference type="AlphaFoldDB" id="A0AAD6IBP2"/>
<feature type="chain" id="PRO_5041897050" description="Alginate lyase domain-containing protein" evidence="1">
    <location>
        <begin position="17"/>
        <end position="417"/>
    </location>
</feature>
<gene>
    <name evidence="2" type="ORF">N7460_004380</name>
</gene>
<comment type="caution">
    <text evidence="2">The sequence shown here is derived from an EMBL/GenBank/DDBJ whole genome shotgun (WGS) entry which is preliminary data.</text>
</comment>
<sequence>MKGIFYFFILACVASACSTFTHPGLLHTSEDFDRIREKVNEGAEPWMEGWNKLVDSPYSDPSYKPNPASIIYRGYDGTHAENYAQLYQDVAAAYVLAIRWSVMKNSTYADAAVGILDAWSVNLTEISGTADLYLVVGIYGYEFCQAAEIMRTYTEWKNFNRFVGMMQRVFYPAINQWFVDHENWGSWGGAVYPGWDLSQIAAAVSIGVLTDNETIYQQGVNWFLNGTGNGQINNAVPYTYWYDNQVLGQPMETGRDQGHTMLDIALFAAIGQMTYNQGNDLFAHNDSIILSAYVFRSDFIASCDPLLCSSVLTNPFSAEYEARYNLGYDVPYKAYGNVYLGLPVISNSSRGNIRPTWELLYNHYGVLKGLNTTWTKKYRDMVVANGGGSEGGSGNYGSDSGGYDQLGWGTLLYTLEG</sequence>
<reference evidence="2" key="2">
    <citation type="submission" date="2023-01" db="EMBL/GenBank/DDBJ databases">
        <authorList>
            <person name="Petersen C."/>
        </authorList>
    </citation>
    <scope>NUCLEOTIDE SEQUENCE</scope>
    <source>
        <strain evidence="2">IBT 15450</strain>
    </source>
</reference>
<dbReference type="PROSITE" id="PS51257">
    <property type="entry name" value="PROKAR_LIPOPROTEIN"/>
    <property type="match status" value="1"/>
</dbReference>
<accession>A0AAD6IBP2</accession>
<name>A0AAD6IBP2_PENCN</name>
<dbReference type="GO" id="GO:0016829">
    <property type="term" value="F:lyase activity"/>
    <property type="evidence" value="ECO:0007669"/>
    <property type="project" value="UniProtKB-KW"/>
</dbReference>
<keyword evidence="1" id="KW-0732">Signal</keyword>
<proteinExistence type="predicted"/>
<evidence type="ECO:0000313" key="2">
    <source>
        <dbReference type="EMBL" id="KAJ6043025.1"/>
    </source>
</evidence>
<dbReference type="Proteomes" id="UP001219568">
    <property type="component" value="Unassembled WGS sequence"/>
</dbReference>
<dbReference type="GO" id="GO:0042597">
    <property type="term" value="C:periplasmic space"/>
    <property type="evidence" value="ECO:0007669"/>
    <property type="project" value="InterPro"/>
</dbReference>
<dbReference type="EMBL" id="JAQJZL010000004">
    <property type="protein sequence ID" value="KAJ6043025.1"/>
    <property type="molecule type" value="Genomic_DNA"/>
</dbReference>
<evidence type="ECO:0000313" key="3">
    <source>
        <dbReference type="Proteomes" id="UP001219568"/>
    </source>
</evidence>
<dbReference type="InterPro" id="IPR008929">
    <property type="entry name" value="Chondroitin_lyas"/>
</dbReference>
<dbReference type="SUPFAM" id="SSF48230">
    <property type="entry name" value="Chondroitin AC/alginate lyase"/>
    <property type="match status" value="1"/>
</dbReference>
<organism evidence="2 3">
    <name type="scientific">Penicillium canescens</name>
    <dbReference type="NCBI Taxonomy" id="5083"/>
    <lineage>
        <taxon>Eukaryota</taxon>
        <taxon>Fungi</taxon>
        <taxon>Dikarya</taxon>
        <taxon>Ascomycota</taxon>
        <taxon>Pezizomycotina</taxon>
        <taxon>Eurotiomycetes</taxon>
        <taxon>Eurotiomycetidae</taxon>
        <taxon>Eurotiales</taxon>
        <taxon>Aspergillaceae</taxon>
        <taxon>Penicillium</taxon>
    </lineage>
</organism>
<reference evidence="2" key="1">
    <citation type="journal article" date="2023" name="IMA Fungus">
        <title>Comparative genomic study of the Penicillium genus elucidates a diverse pangenome and 15 lateral gene transfer events.</title>
        <authorList>
            <person name="Petersen C."/>
            <person name="Sorensen T."/>
            <person name="Nielsen M.R."/>
            <person name="Sondergaard T.E."/>
            <person name="Sorensen J.L."/>
            <person name="Fitzpatrick D.A."/>
            <person name="Frisvad J.C."/>
            <person name="Nielsen K.L."/>
        </authorList>
    </citation>
    <scope>NUCLEOTIDE SEQUENCE</scope>
    <source>
        <strain evidence="2">IBT 15450</strain>
    </source>
</reference>
<dbReference type="Gene3D" id="1.50.10.100">
    <property type="entry name" value="Chondroitin AC/alginate lyase"/>
    <property type="match status" value="1"/>
</dbReference>
<keyword evidence="3" id="KW-1185">Reference proteome</keyword>
<evidence type="ECO:0000256" key="1">
    <source>
        <dbReference type="SAM" id="SignalP"/>
    </source>
</evidence>